<gene>
    <name evidence="8" type="ORF">BOW51_03345</name>
</gene>
<organism evidence="8 9">
    <name type="scientific">Solemya velesiana gill symbiont</name>
    <dbReference type="NCBI Taxonomy" id="1918948"/>
    <lineage>
        <taxon>Bacteria</taxon>
        <taxon>Pseudomonadati</taxon>
        <taxon>Pseudomonadota</taxon>
        <taxon>Gammaproteobacteria</taxon>
        <taxon>sulfur-oxidizing symbionts</taxon>
    </lineage>
</organism>
<evidence type="ECO:0000313" key="9">
    <source>
        <dbReference type="Proteomes" id="UP000190896"/>
    </source>
</evidence>
<keyword evidence="1 7" id="KW-1003">Cell membrane</keyword>
<keyword evidence="2 7" id="KW-0812">Transmembrane</keyword>
<evidence type="ECO:0000256" key="1">
    <source>
        <dbReference type="ARBA" id="ARBA00022475"/>
    </source>
</evidence>
<dbReference type="NCBIfam" id="TIGR03500">
    <property type="entry name" value="FliO_TIGR"/>
    <property type="match status" value="1"/>
</dbReference>
<reference evidence="8 9" key="1">
    <citation type="submission" date="2016-11" db="EMBL/GenBank/DDBJ databases">
        <title>Mixed transmission modes and dynamic genome evolution in an obligate animal-bacterial symbiosis.</title>
        <authorList>
            <person name="Russell S.L."/>
            <person name="Corbett-Detig R.B."/>
            <person name="Cavanaugh C.M."/>
        </authorList>
    </citation>
    <scope>NUCLEOTIDE SEQUENCE [LARGE SCALE GENOMIC DNA]</scope>
    <source>
        <strain evidence="8">Se-Cadez</strain>
    </source>
</reference>
<evidence type="ECO:0000256" key="6">
    <source>
        <dbReference type="ARBA" id="ARBA00037937"/>
    </source>
</evidence>
<keyword evidence="8" id="KW-0282">Flagellum</keyword>
<evidence type="ECO:0000256" key="4">
    <source>
        <dbReference type="ARBA" id="ARBA00023136"/>
    </source>
</evidence>
<comment type="caution">
    <text evidence="8">The sequence shown here is derived from an EMBL/GenBank/DDBJ whole genome shotgun (WGS) entry which is preliminary data.</text>
</comment>
<name>A0A1T2KWL8_9GAMM</name>
<dbReference type="OrthoDB" id="5741235at2"/>
<dbReference type="Proteomes" id="UP000190896">
    <property type="component" value="Unassembled WGS sequence"/>
</dbReference>
<dbReference type="GO" id="GO:0044781">
    <property type="term" value="P:bacterial-type flagellum organization"/>
    <property type="evidence" value="ECO:0007669"/>
    <property type="project" value="UniProtKB-UniRule"/>
</dbReference>
<dbReference type="PANTHER" id="PTHR38766:SF1">
    <property type="entry name" value="FLAGELLAR PROTEIN FLIO"/>
    <property type="match status" value="1"/>
</dbReference>
<comment type="subcellular location">
    <subcellularLocation>
        <location evidence="7">Cell membrane</location>
    </subcellularLocation>
    <subcellularLocation>
        <location evidence="7">Bacterial flagellum basal body</location>
    </subcellularLocation>
</comment>
<evidence type="ECO:0000256" key="3">
    <source>
        <dbReference type="ARBA" id="ARBA00022989"/>
    </source>
</evidence>
<evidence type="ECO:0000313" key="8">
    <source>
        <dbReference type="EMBL" id="OOZ37233.1"/>
    </source>
</evidence>
<protein>
    <recommendedName>
        <fullName evidence="7">Flagellar protein</fullName>
    </recommendedName>
</protein>
<evidence type="ECO:0000256" key="7">
    <source>
        <dbReference type="RuleBase" id="RU362064"/>
    </source>
</evidence>
<proteinExistence type="inferred from homology"/>
<keyword evidence="8" id="KW-0969">Cilium</keyword>
<evidence type="ECO:0000256" key="5">
    <source>
        <dbReference type="ARBA" id="ARBA00023143"/>
    </source>
</evidence>
<comment type="similarity">
    <text evidence="6 7">Belongs to the FliO/MopB family.</text>
</comment>
<keyword evidence="8" id="KW-0966">Cell projection</keyword>
<dbReference type="InterPro" id="IPR052205">
    <property type="entry name" value="FliO/MopB"/>
</dbReference>
<keyword evidence="4 7" id="KW-0472">Membrane</keyword>
<dbReference type="GO" id="GO:0005886">
    <property type="term" value="C:plasma membrane"/>
    <property type="evidence" value="ECO:0007669"/>
    <property type="project" value="UniProtKB-SubCell"/>
</dbReference>
<keyword evidence="3 7" id="KW-1133">Transmembrane helix</keyword>
<dbReference type="PANTHER" id="PTHR38766">
    <property type="entry name" value="FLAGELLAR PROTEIN FLIO"/>
    <property type="match status" value="1"/>
</dbReference>
<keyword evidence="5 7" id="KW-0975">Bacterial flagellum</keyword>
<sequence length="143" mass="14916">MRAIPAIGGLCILLYAAAGFAESKQGGAVKLAESQFNGGLLVETGLGLLLVLGVIFALAWLLRKFGRLPMQGKGAVEIIGGVSLGPRERAVLLKVGGTRLLVGVAPGQVQKLHVLDEDEVLPEAGEEGGFAQRLKTQMEAQKS</sequence>
<dbReference type="Pfam" id="PF04347">
    <property type="entry name" value="FliO"/>
    <property type="match status" value="1"/>
</dbReference>
<dbReference type="AlphaFoldDB" id="A0A1T2KWL8"/>
<dbReference type="RefSeq" id="WP_078486107.1">
    <property type="nucleotide sequence ID" value="NZ_MPRJ01000014.1"/>
</dbReference>
<dbReference type="InterPro" id="IPR022781">
    <property type="entry name" value="Flagellar_biosynth_FliO"/>
</dbReference>
<keyword evidence="9" id="KW-1185">Reference proteome</keyword>
<accession>A0A1T2KWL8</accession>
<feature type="transmembrane region" description="Helical" evidence="7">
    <location>
        <begin position="45"/>
        <end position="62"/>
    </location>
</feature>
<evidence type="ECO:0000256" key="2">
    <source>
        <dbReference type="ARBA" id="ARBA00022692"/>
    </source>
</evidence>
<dbReference type="GO" id="GO:0009425">
    <property type="term" value="C:bacterial-type flagellum basal body"/>
    <property type="evidence" value="ECO:0007669"/>
    <property type="project" value="UniProtKB-SubCell"/>
</dbReference>
<dbReference type="EMBL" id="MPRJ01000014">
    <property type="protein sequence ID" value="OOZ37233.1"/>
    <property type="molecule type" value="Genomic_DNA"/>
</dbReference>